<dbReference type="CDD" id="cd00130">
    <property type="entry name" value="PAS"/>
    <property type="match status" value="1"/>
</dbReference>
<evidence type="ECO:0000259" key="20">
    <source>
        <dbReference type="PROSITE" id="PS50110"/>
    </source>
</evidence>
<dbReference type="PROSITE" id="PS50109">
    <property type="entry name" value="HIS_KIN"/>
    <property type="match status" value="1"/>
</dbReference>
<dbReference type="InterPro" id="IPR000014">
    <property type="entry name" value="PAS"/>
</dbReference>
<keyword evidence="11 18" id="KW-1133">Transmembrane helix</keyword>
<organism evidence="22 23">
    <name type="scientific">Roseomonas genomospecies 6</name>
    <dbReference type="NCBI Taxonomy" id="214106"/>
    <lineage>
        <taxon>Bacteria</taxon>
        <taxon>Pseudomonadati</taxon>
        <taxon>Pseudomonadota</taxon>
        <taxon>Alphaproteobacteria</taxon>
        <taxon>Acetobacterales</taxon>
        <taxon>Roseomonadaceae</taxon>
        <taxon>Roseomonas</taxon>
    </lineage>
</organism>
<dbReference type="InterPro" id="IPR003594">
    <property type="entry name" value="HATPase_dom"/>
</dbReference>
<dbReference type="InterPro" id="IPR004358">
    <property type="entry name" value="Sig_transdc_His_kin-like_C"/>
</dbReference>
<dbReference type="InterPro" id="IPR001610">
    <property type="entry name" value="PAC"/>
</dbReference>
<dbReference type="InterPro" id="IPR035965">
    <property type="entry name" value="PAS-like_dom_sf"/>
</dbReference>
<dbReference type="SUPFAM" id="SSF47384">
    <property type="entry name" value="Homodimeric domain of signal transducing histidine kinase"/>
    <property type="match status" value="1"/>
</dbReference>
<keyword evidence="7 18" id="KW-0812">Transmembrane</keyword>
<evidence type="ECO:0000256" key="7">
    <source>
        <dbReference type="ARBA" id="ARBA00022692"/>
    </source>
</evidence>
<feature type="transmembrane region" description="Helical" evidence="18">
    <location>
        <begin position="219"/>
        <end position="238"/>
    </location>
</feature>
<comment type="subcellular location">
    <subcellularLocation>
        <location evidence="2">Cell membrane</location>
        <topology evidence="2">Multi-pass membrane protein</topology>
    </subcellularLocation>
</comment>
<dbReference type="PRINTS" id="PR00344">
    <property type="entry name" value="BCTRLSENSOR"/>
</dbReference>
<dbReference type="SUPFAM" id="SSF55874">
    <property type="entry name" value="ATPase domain of HSP90 chaperone/DNA topoisomerase II/histidine kinase"/>
    <property type="match status" value="1"/>
</dbReference>
<dbReference type="InterPro" id="IPR036097">
    <property type="entry name" value="HisK_dim/P_sf"/>
</dbReference>
<feature type="transmembrane region" description="Helical" evidence="18">
    <location>
        <begin position="178"/>
        <end position="207"/>
    </location>
</feature>
<dbReference type="CDD" id="cd16922">
    <property type="entry name" value="HATPase_EvgS-ArcB-TorS-like"/>
    <property type="match status" value="1"/>
</dbReference>
<dbReference type="Pfam" id="PF07694">
    <property type="entry name" value="5TM-5TMR_LYT"/>
    <property type="match status" value="1"/>
</dbReference>
<dbReference type="Pfam" id="PF02518">
    <property type="entry name" value="HATPase_c"/>
    <property type="match status" value="1"/>
</dbReference>
<evidence type="ECO:0000256" key="5">
    <source>
        <dbReference type="ARBA" id="ARBA00022553"/>
    </source>
</evidence>
<dbReference type="Gene3D" id="3.40.50.2300">
    <property type="match status" value="1"/>
</dbReference>
<keyword evidence="9" id="KW-0418">Kinase</keyword>
<dbReference type="Gene3D" id="1.10.287.130">
    <property type="match status" value="1"/>
</dbReference>
<keyword evidence="10" id="KW-0067">ATP-binding</keyword>
<keyword evidence="5 16" id="KW-0597">Phosphoprotein</keyword>
<dbReference type="SMART" id="SM00086">
    <property type="entry name" value="PAC"/>
    <property type="match status" value="1"/>
</dbReference>
<evidence type="ECO:0000256" key="15">
    <source>
        <dbReference type="ARBA" id="ARBA00068150"/>
    </source>
</evidence>
<dbReference type="InterPro" id="IPR036641">
    <property type="entry name" value="HPT_dom_sf"/>
</dbReference>
<dbReference type="GO" id="GO:0071555">
    <property type="term" value="P:cell wall organization"/>
    <property type="evidence" value="ECO:0007669"/>
    <property type="project" value="InterPro"/>
</dbReference>
<dbReference type="FunFam" id="3.30.565.10:FF:000010">
    <property type="entry name" value="Sensor histidine kinase RcsC"/>
    <property type="match status" value="1"/>
</dbReference>
<evidence type="ECO:0000256" key="2">
    <source>
        <dbReference type="ARBA" id="ARBA00004651"/>
    </source>
</evidence>
<feature type="region of interest" description="Disordered" evidence="17">
    <location>
        <begin position="86"/>
        <end position="131"/>
    </location>
</feature>
<evidence type="ECO:0000256" key="17">
    <source>
        <dbReference type="SAM" id="MobiDB-lite"/>
    </source>
</evidence>
<dbReference type="GO" id="GO:0005524">
    <property type="term" value="F:ATP binding"/>
    <property type="evidence" value="ECO:0007669"/>
    <property type="project" value="UniProtKB-KW"/>
</dbReference>
<comment type="subunit">
    <text evidence="14">At low DSF concentrations, interacts with RpfF.</text>
</comment>
<dbReference type="InterPro" id="IPR011620">
    <property type="entry name" value="Sig_transdc_His_kinase_LytS_TM"/>
</dbReference>
<dbReference type="Pfam" id="PF08447">
    <property type="entry name" value="PAS_3"/>
    <property type="match status" value="1"/>
</dbReference>
<keyword evidence="4" id="KW-1003">Cell membrane</keyword>
<dbReference type="SMART" id="SM00387">
    <property type="entry name" value="HATPase_c"/>
    <property type="match status" value="1"/>
</dbReference>
<dbReference type="InterPro" id="IPR036890">
    <property type="entry name" value="HATPase_C_sf"/>
</dbReference>
<evidence type="ECO:0000256" key="12">
    <source>
        <dbReference type="ARBA" id="ARBA00023012"/>
    </source>
</evidence>
<reference evidence="22 23" key="1">
    <citation type="submission" date="2018-07" db="EMBL/GenBank/DDBJ databases">
        <title>Genome sequence of Azospirillum sp. ATCC 49961.</title>
        <authorList>
            <person name="Sant'Anna F.H."/>
            <person name="Baldani J.I."/>
            <person name="Zilli J.E."/>
            <person name="Reis V.M."/>
            <person name="Hartmann A."/>
            <person name="Cruz L."/>
            <person name="de Souza E.M."/>
            <person name="de Oliveira Pedrosa F."/>
            <person name="Passaglia L.M.P."/>
        </authorList>
    </citation>
    <scope>NUCLEOTIDE SEQUENCE [LARGE SCALE GENOMIC DNA]</scope>
    <source>
        <strain evidence="22 23">ATCC 49961</strain>
    </source>
</reference>
<feature type="transmembrane region" description="Helical" evidence="18">
    <location>
        <begin position="319"/>
        <end position="337"/>
    </location>
</feature>
<evidence type="ECO:0000256" key="10">
    <source>
        <dbReference type="ARBA" id="ARBA00022840"/>
    </source>
</evidence>
<evidence type="ECO:0000256" key="1">
    <source>
        <dbReference type="ARBA" id="ARBA00000085"/>
    </source>
</evidence>
<feature type="transmembrane region" description="Helical" evidence="18">
    <location>
        <begin position="349"/>
        <end position="368"/>
    </location>
</feature>
<evidence type="ECO:0000256" key="13">
    <source>
        <dbReference type="ARBA" id="ARBA00023136"/>
    </source>
</evidence>
<keyword evidence="6" id="KW-0808">Transferase</keyword>
<evidence type="ECO:0000259" key="21">
    <source>
        <dbReference type="PROSITE" id="PS50113"/>
    </source>
</evidence>
<feature type="modified residue" description="4-aspartylphosphate" evidence="16">
    <location>
        <position position="820"/>
    </location>
</feature>
<feature type="domain" description="PAC" evidence="21">
    <location>
        <begin position="462"/>
        <end position="513"/>
    </location>
</feature>
<dbReference type="Pfam" id="PF00072">
    <property type="entry name" value="Response_reg"/>
    <property type="match status" value="1"/>
</dbReference>
<dbReference type="CDD" id="cd00082">
    <property type="entry name" value="HisKA"/>
    <property type="match status" value="1"/>
</dbReference>
<gene>
    <name evidence="22" type="ORF">DS843_08115</name>
</gene>
<dbReference type="InterPro" id="IPR003661">
    <property type="entry name" value="HisK_dim/P_dom"/>
</dbReference>
<proteinExistence type="predicted"/>
<dbReference type="AlphaFoldDB" id="A0A9W7TZJ6"/>
<dbReference type="GO" id="GO:0005886">
    <property type="term" value="C:plasma membrane"/>
    <property type="evidence" value="ECO:0007669"/>
    <property type="project" value="UniProtKB-SubCell"/>
</dbReference>
<dbReference type="SUPFAM" id="SSF52172">
    <property type="entry name" value="CheY-like"/>
    <property type="match status" value="1"/>
</dbReference>
<dbReference type="SMART" id="SM00388">
    <property type="entry name" value="HisKA"/>
    <property type="match status" value="1"/>
</dbReference>
<evidence type="ECO:0000256" key="11">
    <source>
        <dbReference type="ARBA" id="ARBA00022989"/>
    </source>
</evidence>
<accession>A0A9W7TZJ6</accession>
<name>A0A9W7TZJ6_9PROT</name>
<evidence type="ECO:0000256" key="4">
    <source>
        <dbReference type="ARBA" id="ARBA00022475"/>
    </source>
</evidence>
<dbReference type="InterPro" id="IPR013655">
    <property type="entry name" value="PAS_fold_3"/>
</dbReference>
<dbReference type="OrthoDB" id="9801651at2"/>
<dbReference type="PROSITE" id="PS50110">
    <property type="entry name" value="RESPONSE_REGULATORY"/>
    <property type="match status" value="1"/>
</dbReference>
<evidence type="ECO:0000256" key="6">
    <source>
        <dbReference type="ARBA" id="ARBA00022679"/>
    </source>
</evidence>
<evidence type="ECO:0000259" key="19">
    <source>
        <dbReference type="PROSITE" id="PS50109"/>
    </source>
</evidence>
<evidence type="ECO:0000313" key="22">
    <source>
        <dbReference type="EMBL" id="KAA0681740.1"/>
    </source>
</evidence>
<evidence type="ECO:0000256" key="14">
    <source>
        <dbReference type="ARBA" id="ARBA00064003"/>
    </source>
</evidence>
<dbReference type="PROSITE" id="PS50113">
    <property type="entry name" value="PAC"/>
    <property type="match status" value="1"/>
</dbReference>
<dbReference type="Proteomes" id="UP000480854">
    <property type="component" value="Unassembled WGS sequence"/>
</dbReference>
<dbReference type="NCBIfam" id="TIGR00229">
    <property type="entry name" value="sensory_box"/>
    <property type="match status" value="1"/>
</dbReference>
<keyword evidence="12" id="KW-0902">Two-component regulatory system</keyword>
<feature type="domain" description="Response regulatory" evidence="20">
    <location>
        <begin position="771"/>
        <end position="888"/>
    </location>
</feature>
<dbReference type="EMBL" id="QOKW01000005">
    <property type="protein sequence ID" value="KAA0681740.1"/>
    <property type="molecule type" value="Genomic_DNA"/>
</dbReference>
<sequence>MNLLPSPPPPCPGKIRRANPFGRERIPRATPARYRRHPASATGLQALLHRRNSVLTRSCPRGAGPAGGIVPAASVLRHLRRLRVRTGCPMGRGAARNARPSGSPPPAAPAPRSGMPDGVPRRGCPGRATTFGAAWRLRKEDRRAERIGTASARMSEMRCTMRIRILQRGQNAKRGRRGVVMSMVTSELLLGLAQNIGLFAVVAIVFLQIRARPGKIPDLMANGLLGLLFGGVAVLGMADPVHVAPGLLIDARNVMMGLAGPFGGPLAGVTAALLAGAFRFWLGGPGALAGVVSLGGAALIGVLVGAAARRQGRFGNRHLVALALLVTVMPPFSFLLLPPDLALRLVDEALVPLCIGNFVGTLALGTFLRKEQQRQELHRALTESQRRFAATVVNIPGGVYQRVLTAAGRLRFPYCSPGFFLVMGLPATERVTAEALNRILHPEDRPRMIASIHASAETLEPWMLEFRIVRPDGEIRWISASSRAARRDNGDIVWDGIVTDVTEAKRNERALIQARLEAEEASRAKAEFLATMSHEMRTPLNGILGFTRLLLDEDLTPQQRRHARMVSDAGRSLLTVINDVLDFSRIEAGRLALSDVPFAVRDLIANCEAVLRLEAEAKGLELHAAVAPDVPDWLRGDPDRLRQVVLNLLANAVKFTEHGSVGLTIVKTADTPAGPHLTISVADTGIGIPPDRQDRLFQRFSQIDRSRGGAGLGLAISRRLVEMMGGTVGVQSQAGVGSTFWLSLVLPESAPPAGHGTPCAAELLVRRRSARILLAEDLAMNRELTVAMLVGAGHRVDTVGDGRQAVEAVRRGSYDLVLMDVHMPEMDGHAATRAIRALPPPVGTIPILAMSAGALPEEVRRCREAGMNGHLAKPVDRAVLLDAIDEAMPGAPAEAVAATVVPAIPAPIPAANLAANLAAEPIPLRQPLDRAMLRRVLDERGEDAFARLAAAFLDHLPRRIDRLRAAGDPDRMLAEARALIAPSANLGLVRLASACRALCASLRAGRSHEADGLLRSVADAAKEGAEALRGALPADPAAPRFKSLAEDIPRTS</sequence>
<comment type="caution">
    <text evidence="22">The sequence shown here is derived from an EMBL/GenBank/DDBJ whole genome shotgun (WGS) entry which is preliminary data.</text>
</comment>
<protein>
    <recommendedName>
        <fullName evidence="15">Sensory/regulatory protein RpfC</fullName>
        <ecNumber evidence="3">2.7.13.3</ecNumber>
    </recommendedName>
</protein>
<dbReference type="InterPro" id="IPR005467">
    <property type="entry name" value="His_kinase_dom"/>
</dbReference>
<feature type="transmembrane region" description="Helical" evidence="18">
    <location>
        <begin position="258"/>
        <end position="281"/>
    </location>
</feature>
<dbReference type="CDD" id="cd17546">
    <property type="entry name" value="REC_hyHK_CKI1_RcsC-like"/>
    <property type="match status" value="1"/>
</dbReference>
<dbReference type="PANTHER" id="PTHR45339:SF1">
    <property type="entry name" value="HYBRID SIGNAL TRANSDUCTION HISTIDINE KINASE J"/>
    <property type="match status" value="1"/>
</dbReference>
<keyword evidence="23" id="KW-1185">Reference proteome</keyword>
<dbReference type="InterPro" id="IPR000700">
    <property type="entry name" value="PAS-assoc_C"/>
</dbReference>
<dbReference type="Pfam" id="PF00512">
    <property type="entry name" value="HisKA"/>
    <property type="match status" value="1"/>
</dbReference>
<evidence type="ECO:0000256" key="3">
    <source>
        <dbReference type="ARBA" id="ARBA00012438"/>
    </source>
</evidence>
<dbReference type="SUPFAM" id="SSF47226">
    <property type="entry name" value="Histidine-containing phosphotransfer domain, HPT domain"/>
    <property type="match status" value="1"/>
</dbReference>
<dbReference type="Gene3D" id="3.30.565.10">
    <property type="entry name" value="Histidine kinase-like ATPase, C-terminal domain"/>
    <property type="match status" value="1"/>
</dbReference>
<evidence type="ECO:0000256" key="9">
    <source>
        <dbReference type="ARBA" id="ARBA00022777"/>
    </source>
</evidence>
<dbReference type="InterPro" id="IPR001789">
    <property type="entry name" value="Sig_transdc_resp-reg_receiver"/>
</dbReference>
<feature type="transmembrane region" description="Helical" evidence="18">
    <location>
        <begin position="287"/>
        <end position="307"/>
    </location>
</feature>
<dbReference type="Gene3D" id="3.30.450.20">
    <property type="entry name" value="PAS domain"/>
    <property type="match status" value="1"/>
</dbReference>
<keyword evidence="13 18" id="KW-0472">Membrane</keyword>
<dbReference type="SMART" id="SM00448">
    <property type="entry name" value="REC"/>
    <property type="match status" value="1"/>
</dbReference>
<evidence type="ECO:0000256" key="16">
    <source>
        <dbReference type="PROSITE-ProRule" id="PRU00169"/>
    </source>
</evidence>
<evidence type="ECO:0000256" key="18">
    <source>
        <dbReference type="SAM" id="Phobius"/>
    </source>
</evidence>
<keyword evidence="8" id="KW-0547">Nucleotide-binding</keyword>
<evidence type="ECO:0000313" key="23">
    <source>
        <dbReference type="Proteomes" id="UP000480854"/>
    </source>
</evidence>
<dbReference type="FunFam" id="1.10.287.130:FF:000002">
    <property type="entry name" value="Two-component osmosensing histidine kinase"/>
    <property type="match status" value="1"/>
</dbReference>
<comment type="catalytic activity">
    <reaction evidence="1">
        <text>ATP + protein L-histidine = ADP + protein N-phospho-L-histidine.</text>
        <dbReference type="EC" id="2.7.13.3"/>
    </reaction>
</comment>
<dbReference type="EC" id="2.7.13.3" evidence="3"/>
<dbReference type="SUPFAM" id="SSF55785">
    <property type="entry name" value="PYP-like sensor domain (PAS domain)"/>
    <property type="match status" value="1"/>
</dbReference>
<dbReference type="GO" id="GO:0000155">
    <property type="term" value="F:phosphorelay sensor kinase activity"/>
    <property type="evidence" value="ECO:0007669"/>
    <property type="project" value="InterPro"/>
</dbReference>
<evidence type="ECO:0000256" key="8">
    <source>
        <dbReference type="ARBA" id="ARBA00022741"/>
    </source>
</evidence>
<dbReference type="PANTHER" id="PTHR45339">
    <property type="entry name" value="HYBRID SIGNAL TRANSDUCTION HISTIDINE KINASE J"/>
    <property type="match status" value="1"/>
</dbReference>
<dbReference type="Gene3D" id="1.20.120.160">
    <property type="entry name" value="HPT domain"/>
    <property type="match status" value="1"/>
</dbReference>
<feature type="domain" description="Histidine kinase" evidence="19">
    <location>
        <begin position="531"/>
        <end position="748"/>
    </location>
</feature>
<dbReference type="InterPro" id="IPR011006">
    <property type="entry name" value="CheY-like_superfamily"/>
</dbReference>